<sequence length="244" mass="26955">MQSIEQKERVGRERNAQIKRQIEELQAQLGNAAEEDETEAGPSSPKRRKVEGTVLAPNTPSPRKNHVLRPAKATASSSSRDSVVNFPIQKLEFVKPAPSDFLRKLGKSAVSTHNDVEIDPFVRSTAFTDAPATARDERLALVDNIPLGPIDHQAPFDDPHFLRIEPNSGIAFSSRIVSHDDLQDHLRARHFLAPSQLYSVARLTQDKQGYDVPVEADWVTIAVVAERGPYKLSRAPVAITSDEG</sequence>
<dbReference type="GO" id="GO:0006270">
    <property type="term" value="P:DNA replication initiation"/>
    <property type="evidence" value="ECO:0007669"/>
    <property type="project" value="InterPro"/>
</dbReference>
<organism evidence="2 3">
    <name type="scientific">Mycena citricolor</name>
    <dbReference type="NCBI Taxonomy" id="2018698"/>
    <lineage>
        <taxon>Eukaryota</taxon>
        <taxon>Fungi</taxon>
        <taxon>Dikarya</taxon>
        <taxon>Basidiomycota</taxon>
        <taxon>Agaricomycotina</taxon>
        <taxon>Agaricomycetes</taxon>
        <taxon>Agaricomycetidae</taxon>
        <taxon>Agaricales</taxon>
        <taxon>Marasmiineae</taxon>
        <taxon>Mycenaceae</taxon>
        <taxon>Mycena</taxon>
    </lineage>
</organism>
<reference evidence="2" key="1">
    <citation type="submission" date="2023-11" db="EMBL/GenBank/DDBJ databases">
        <authorList>
            <person name="De Vega J J."/>
            <person name="De Vega J J."/>
        </authorList>
    </citation>
    <scope>NUCLEOTIDE SEQUENCE</scope>
</reference>
<dbReference type="InterPro" id="IPR040184">
    <property type="entry name" value="Mcm10"/>
</dbReference>
<dbReference type="PANTHER" id="PTHR13454:SF11">
    <property type="entry name" value="PROTEIN MCM10 HOMOLOG"/>
    <property type="match status" value="1"/>
</dbReference>
<gene>
    <name evidence="2" type="ORF">MYCIT1_LOCUS32775</name>
</gene>
<dbReference type="PANTHER" id="PTHR13454">
    <property type="entry name" value="PROTEIN MCM10 HOMOLOG"/>
    <property type="match status" value="1"/>
</dbReference>
<feature type="non-terminal residue" evidence="2">
    <location>
        <position position="244"/>
    </location>
</feature>
<dbReference type="AlphaFoldDB" id="A0AAD2HSX5"/>
<dbReference type="GO" id="GO:0003697">
    <property type="term" value="F:single-stranded DNA binding"/>
    <property type="evidence" value="ECO:0007669"/>
    <property type="project" value="InterPro"/>
</dbReference>
<dbReference type="Proteomes" id="UP001295794">
    <property type="component" value="Unassembled WGS sequence"/>
</dbReference>
<dbReference type="GO" id="GO:0043596">
    <property type="term" value="C:nuclear replication fork"/>
    <property type="evidence" value="ECO:0007669"/>
    <property type="project" value="TreeGrafter"/>
</dbReference>
<evidence type="ECO:0000313" key="3">
    <source>
        <dbReference type="Proteomes" id="UP001295794"/>
    </source>
</evidence>
<protein>
    <submittedName>
        <fullName evidence="2">Uncharacterized protein</fullName>
    </submittedName>
</protein>
<evidence type="ECO:0000256" key="1">
    <source>
        <dbReference type="SAM" id="MobiDB-lite"/>
    </source>
</evidence>
<dbReference type="GO" id="GO:0003688">
    <property type="term" value="F:DNA replication origin binding"/>
    <property type="evidence" value="ECO:0007669"/>
    <property type="project" value="TreeGrafter"/>
</dbReference>
<name>A0AAD2HSX5_9AGAR</name>
<feature type="region of interest" description="Disordered" evidence="1">
    <location>
        <begin position="1"/>
        <end position="78"/>
    </location>
</feature>
<feature type="compositionally biased region" description="Basic and acidic residues" evidence="1">
    <location>
        <begin position="1"/>
        <end position="23"/>
    </location>
</feature>
<proteinExistence type="predicted"/>
<comment type="caution">
    <text evidence="2">The sequence shown here is derived from an EMBL/GenBank/DDBJ whole genome shotgun (WGS) entry which is preliminary data.</text>
</comment>
<evidence type="ECO:0000313" key="2">
    <source>
        <dbReference type="EMBL" id="CAK5281563.1"/>
    </source>
</evidence>
<dbReference type="InterPro" id="IPR012340">
    <property type="entry name" value="NA-bd_OB-fold"/>
</dbReference>
<keyword evidence="3" id="KW-1185">Reference proteome</keyword>
<accession>A0AAD2HSX5</accession>
<dbReference type="Gene3D" id="2.40.50.140">
    <property type="entry name" value="Nucleic acid-binding proteins"/>
    <property type="match status" value="1"/>
</dbReference>
<dbReference type="EMBL" id="CAVNYO010000444">
    <property type="protein sequence ID" value="CAK5281563.1"/>
    <property type="molecule type" value="Genomic_DNA"/>
</dbReference>